<dbReference type="Proteomes" id="UP000199533">
    <property type="component" value="Unassembled WGS sequence"/>
</dbReference>
<dbReference type="AlphaFoldDB" id="A0A1I4C2D0"/>
<sequence length="81" mass="8897">MSKKDQGQSGGQEGSLTDQPNAALQEVRKIQNDIAQSIVRLEGLPEEVKITKPYQGALHSLGQSLQSLNNLQLKLLRSKSR</sequence>
<feature type="region of interest" description="Disordered" evidence="1">
    <location>
        <begin position="1"/>
        <end position="21"/>
    </location>
</feature>
<reference evidence="2" key="1">
    <citation type="submission" date="2016-10" db="EMBL/GenBank/DDBJ databases">
        <authorList>
            <person name="de Groot N.N."/>
        </authorList>
    </citation>
    <scope>NUCLEOTIDE SEQUENCE [LARGE SCALE GENOMIC DNA]</scope>
    <source>
        <strain evidence="2">Nm69</strain>
    </source>
</reference>
<keyword evidence="3" id="KW-1185">Reference proteome</keyword>
<dbReference type="EMBL" id="FOSP01000014">
    <property type="protein sequence ID" value="SFK75222.1"/>
    <property type="molecule type" value="Genomic_DNA"/>
</dbReference>
<gene>
    <name evidence="2" type="ORF">SAMN05216302_101464</name>
</gene>
<accession>A0A1I4C2D0</accession>
<proteinExistence type="predicted"/>
<evidence type="ECO:0000256" key="1">
    <source>
        <dbReference type="SAM" id="MobiDB-lite"/>
    </source>
</evidence>
<evidence type="ECO:0000313" key="3">
    <source>
        <dbReference type="Proteomes" id="UP000199533"/>
    </source>
</evidence>
<evidence type="ECO:0000313" key="2">
    <source>
        <dbReference type="EMBL" id="SFK75222.1"/>
    </source>
</evidence>
<name>A0A1I4C2D0_9PROT</name>
<dbReference type="STRING" id="52441.SAMN05216302_101464"/>
<protein>
    <submittedName>
        <fullName evidence="2">Uncharacterized protein</fullName>
    </submittedName>
</protein>
<organism evidence="2 3">
    <name type="scientific">Nitrosomonas aestuarii</name>
    <dbReference type="NCBI Taxonomy" id="52441"/>
    <lineage>
        <taxon>Bacteria</taxon>
        <taxon>Pseudomonadati</taxon>
        <taxon>Pseudomonadota</taxon>
        <taxon>Betaproteobacteria</taxon>
        <taxon>Nitrosomonadales</taxon>
        <taxon>Nitrosomonadaceae</taxon>
        <taxon>Nitrosomonas</taxon>
    </lineage>
</organism>